<dbReference type="GO" id="GO:0035556">
    <property type="term" value="P:intracellular signal transduction"/>
    <property type="evidence" value="ECO:0007669"/>
    <property type="project" value="InterPro"/>
</dbReference>
<dbReference type="Proteomes" id="UP000187209">
    <property type="component" value="Unassembled WGS sequence"/>
</dbReference>
<keyword evidence="3" id="KW-0479">Metal-binding</keyword>
<dbReference type="GO" id="GO:0046872">
    <property type="term" value="F:metal ion binding"/>
    <property type="evidence" value="ECO:0007669"/>
    <property type="project" value="UniProtKB-KW"/>
</dbReference>
<dbReference type="OrthoDB" id="354346at2759"/>
<dbReference type="InterPro" id="IPR029787">
    <property type="entry name" value="Nucleotide_cyclase"/>
</dbReference>
<dbReference type="GO" id="GO:0140326">
    <property type="term" value="F:ATPase-coupled intramembrane lipid transporter activity"/>
    <property type="evidence" value="ECO:0007669"/>
    <property type="project" value="TreeGrafter"/>
</dbReference>
<feature type="transmembrane region" description="Helical" evidence="8">
    <location>
        <begin position="1233"/>
        <end position="1250"/>
    </location>
</feature>
<evidence type="ECO:0000256" key="8">
    <source>
        <dbReference type="SAM" id="Phobius"/>
    </source>
</evidence>
<feature type="region of interest" description="Disordered" evidence="7">
    <location>
        <begin position="1603"/>
        <end position="1642"/>
    </location>
</feature>
<evidence type="ECO:0000313" key="11">
    <source>
        <dbReference type="Proteomes" id="UP000187209"/>
    </source>
</evidence>
<keyword evidence="11" id="KW-1185">Reference proteome</keyword>
<dbReference type="GO" id="GO:0009190">
    <property type="term" value="P:cyclic nucleotide biosynthetic process"/>
    <property type="evidence" value="ECO:0007669"/>
    <property type="project" value="InterPro"/>
</dbReference>
<feature type="transmembrane region" description="Helical" evidence="8">
    <location>
        <begin position="1262"/>
        <end position="1279"/>
    </location>
</feature>
<keyword evidence="4" id="KW-0460">Magnesium</keyword>
<feature type="region of interest" description="Disordered" evidence="7">
    <location>
        <begin position="410"/>
        <end position="432"/>
    </location>
</feature>
<dbReference type="InterPro" id="IPR023298">
    <property type="entry name" value="ATPase_P-typ_TM_dom_sf"/>
</dbReference>
<gene>
    <name evidence="10" type="ORF">SteCoe_9233</name>
</gene>
<feature type="transmembrane region" description="Helical" evidence="8">
    <location>
        <begin position="1729"/>
        <end position="1748"/>
    </location>
</feature>
<dbReference type="PANTHER" id="PTHR24092">
    <property type="entry name" value="PROBABLE PHOSPHOLIPID-TRANSPORTING ATPASE"/>
    <property type="match status" value="1"/>
</dbReference>
<feature type="transmembrane region" description="Helical" evidence="8">
    <location>
        <begin position="1760"/>
        <end position="1779"/>
    </location>
</feature>
<feature type="transmembrane region" description="Helical" evidence="8">
    <location>
        <begin position="935"/>
        <end position="952"/>
    </location>
</feature>
<dbReference type="Gene3D" id="3.30.70.1230">
    <property type="entry name" value="Nucleotide cyclase"/>
    <property type="match status" value="2"/>
</dbReference>
<dbReference type="InterPro" id="IPR032630">
    <property type="entry name" value="P_typ_ATPase_c"/>
</dbReference>
<feature type="transmembrane region" description="Helical" evidence="8">
    <location>
        <begin position="1831"/>
        <end position="1851"/>
    </location>
</feature>
<keyword evidence="5 8" id="KW-1133">Transmembrane helix</keyword>
<dbReference type="CDD" id="cd07302">
    <property type="entry name" value="CHD"/>
    <property type="match status" value="2"/>
</dbReference>
<feature type="transmembrane region" description="Helical" evidence="8">
    <location>
        <begin position="320"/>
        <end position="342"/>
    </location>
</feature>
<dbReference type="Gene3D" id="2.70.150.10">
    <property type="entry name" value="Calcium-transporting ATPase, cytoplasmic transduction domain A"/>
    <property type="match status" value="1"/>
</dbReference>
<dbReference type="Pfam" id="PF16212">
    <property type="entry name" value="PhoLip_ATPase_C"/>
    <property type="match status" value="1"/>
</dbReference>
<feature type="compositionally biased region" description="Low complexity" evidence="7">
    <location>
        <begin position="1621"/>
        <end position="1632"/>
    </location>
</feature>
<feature type="transmembrane region" description="Helical" evidence="8">
    <location>
        <begin position="964"/>
        <end position="985"/>
    </location>
</feature>
<evidence type="ECO:0000256" key="3">
    <source>
        <dbReference type="ARBA" id="ARBA00022723"/>
    </source>
</evidence>
<feature type="transmembrane region" description="Helical" evidence="8">
    <location>
        <begin position="1791"/>
        <end position="1811"/>
    </location>
</feature>
<reference evidence="10 11" key="1">
    <citation type="submission" date="2016-11" db="EMBL/GenBank/DDBJ databases">
        <title>The macronuclear genome of Stentor coeruleus: a giant cell with tiny introns.</title>
        <authorList>
            <person name="Slabodnick M."/>
            <person name="Ruby J.G."/>
            <person name="Reiff S.B."/>
            <person name="Swart E.C."/>
            <person name="Gosai S."/>
            <person name="Prabakaran S."/>
            <person name="Witkowska E."/>
            <person name="Larue G.E."/>
            <person name="Fisher S."/>
            <person name="Freeman R.M."/>
            <person name="Gunawardena J."/>
            <person name="Chu W."/>
            <person name="Stover N.A."/>
            <person name="Gregory B.D."/>
            <person name="Nowacki M."/>
            <person name="Derisi J."/>
            <person name="Roy S.W."/>
            <person name="Marshall W.F."/>
            <person name="Sood P."/>
        </authorList>
    </citation>
    <scope>NUCLEOTIDE SEQUENCE [LARGE SCALE GENOMIC DNA]</scope>
    <source>
        <strain evidence="10">WM001</strain>
    </source>
</reference>
<feature type="transmembrane region" description="Helical" evidence="8">
    <location>
        <begin position="284"/>
        <end position="308"/>
    </location>
</feature>
<feature type="transmembrane region" description="Helical" evidence="8">
    <location>
        <begin position="1117"/>
        <end position="1141"/>
    </location>
</feature>
<dbReference type="PROSITE" id="PS50125">
    <property type="entry name" value="GUANYLATE_CYCLASE_2"/>
    <property type="match status" value="2"/>
</dbReference>
<protein>
    <recommendedName>
        <fullName evidence="9">Guanylate cyclase domain-containing protein</fullName>
    </recommendedName>
</protein>
<accession>A0A1R2CID7</accession>
<dbReference type="InterPro" id="IPR032631">
    <property type="entry name" value="P-type_ATPase_N"/>
</dbReference>
<name>A0A1R2CID7_9CILI</name>
<feature type="transmembrane region" description="Helical" evidence="8">
    <location>
        <begin position="1015"/>
        <end position="1035"/>
    </location>
</feature>
<dbReference type="InterPro" id="IPR008250">
    <property type="entry name" value="ATPase_P-typ_transduc_dom_A_sf"/>
</dbReference>
<feature type="transmembrane region" description="Helical" evidence="8">
    <location>
        <begin position="1291"/>
        <end position="1322"/>
    </location>
</feature>
<evidence type="ECO:0000256" key="1">
    <source>
        <dbReference type="ARBA" id="ARBA00004141"/>
    </source>
</evidence>
<evidence type="ECO:0000256" key="2">
    <source>
        <dbReference type="ARBA" id="ARBA00022692"/>
    </source>
</evidence>
<dbReference type="EMBL" id="MPUH01000142">
    <property type="protein sequence ID" value="OMJ88768.1"/>
    <property type="molecule type" value="Genomic_DNA"/>
</dbReference>
<dbReference type="Pfam" id="PF16209">
    <property type="entry name" value="PhoLip_ATPase_N"/>
    <property type="match status" value="1"/>
</dbReference>
<evidence type="ECO:0000256" key="6">
    <source>
        <dbReference type="ARBA" id="ARBA00023136"/>
    </source>
</evidence>
<dbReference type="SUPFAM" id="SSF81653">
    <property type="entry name" value="Calcium ATPase, transduction domain A"/>
    <property type="match status" value="1"/>
</dbReference>
<keyword evidence="2 8" id="KW-0812">Transmembrane</keyword>
<evidence type="ECO:0000256" key="4">
    <source>
        <dbReference type="ARBA" id="ARBA00022842"/>
    </source>
</evidence>
<feature type="transmembrane region" description="Helical" evidence="8">
    <location>
        <begin position="1207"/>
        <end position="1227"/>
    </location>
</feature>
<dbReference type="Gene3D" id="3.40.50.1000">
    <property type="entry name" value="HAD superfamily/HAD-like"/>
    <property type="match status" value="1"/>
</dbReference>
<dbReference type="InterPro" id="IPR036412">
    <property type="entry name" value="HAD-like_sf"/>
</dbReference>
<dbReference type="GO" id="GO:0045332">
    <property type="term" value="P:phospholipid translocation"/>
    <property type="evidence" value="ECO:0007669"/>
    <property type="project" value="TreeGrafter"/>
</dbReference>
<evidence type="ECO:0000256" key="7">
    <source>
        <dbReference type="SAM" id="MobiDB-lite"/>
    </source>
</evidence>
<feature type="transmembrane region" description="Helical" evidence="8">
    <location>
        <begin position="1080"/>
        <end position="1097"/>
    </location>
</feature>
<dbReference type="SUPFAM" id="SSF55073">
    <property type="entry name" value="Nucleotide cyclase"/>
    <property type="match status" value="2"/>
</dbReference>
<dbReference type="InterPro" id="IPR023214">
    <property type="entry name" value="HAD_sf"/>
</dbReference>
<comment type="caution">
    <text evidence="10">The sequence shown here is derived from an EMBL/GenBank/DDBJ whole genome shotgun (WGS) entry which is preliminary data.</text>
</comment>
<keyword evidence="6 8" id="KW-0472">Membrane</keyword>
<sequence>MPNRNLMFRKKLEKESAYRVIDFNTDLNFKSNKVVTQTYTFWNIIPKTFLEEFQKLSYFWLIFLMAVEFSPYCNKISLKISVALPLGIMLLSRLNQNIKIAWIQYKHDKEINSRWYQTFDDSDFCLKQSQDLKVGDLILAKSNDIIPVDGIILAVDSDINEVYTSIKGVQGVTNLIKKKPIKETQNFVVYDGMNIVELIKKIEHVKVNTPCKSFTKLRGKIKIKGDPHVTRLTLENFILTGTQIIDCNWVLILSVYTGKDAKIWHNLFNKNKPRQSKFDKNMNFGMIVNFIIMISAILLCFFIGFYYYNDNIKDTGEELFLNYVILFGFVMSLSFYMVIRLIKYTQTHIILRNEFKSDNNCLSINNFKVLESLGQVEYILTEKSGILTEPELTIQTCIIQNTIYMGKEFSEPSERTPLNRNESDENYADSESMTKHNINSVETLKLEMQDENLDTKKLYFSIGMIMCNQFLPNSDKAIGEDDNAIREFCQEIGIKVLARDKRNCDIEIGKKIIKLHTLCAEYVEKNVMKIAIKNLTDNEVVILSKGPLESSIKYFKEENELEMIDECLASRILYGIRKIAYGFRIIQPDELKEFLYELKQAQTTTINYKGRLKVIFDKYGALLSYLGLIGVEHNLHPGVCEAVSNLTEAGVKIWITTCDTEESALLTGIRTGIISEDVPIIRLSNYTNPREVLEEMEKAVKQEVFMGRSLEKRFSIEEAKSDNYEHLISEIDAGSEYHPASDRNSTKTIRNNARRLSKKKSSIHPMLLSLGLSKKTKNFRRLRTKSINFALYVNAKSLDLALTSRIHRKNLCVLLFTAKSVFFSNLTPEHKRKIIKLLRNNFAFKPTIMAVTSENSDAGVCLEADIGVYVNNYSESKILSAKSDFSNDEDTEKHSNQLMLNVFHHISVKSFSKLSEIILKNGYYSHIRLTKVIKLCLYKNFLLFSGLFWYQIISRFSATPFIDYDIIVCYDLFVSFVYIAIIGIFDKDFRKNELEDFPNKYSLGFLRPALNFRDFSITVGQSIIHGTLIFVFLTLFQSNIVSAQGHTEDYESFGLYYFIIITLMVFFKGFSFSNRFLHKISYIILGILCLILILAIACNYKLGYSFISSYSIIHRGAVWFIVCLAPLFSLISSYINTDYIFKDYFKSRIEQYSNKIQRVFTDSTDWKINPNDNSLEINKRRLNFKSLFKEREYLEDFFIKNLVFTRFVLFFIVIIALINLILVLSSVPAALEFSYYTVFPTVLLIIYPAISYIKNLNWIKYHYFMFAIIVIIIVIDAALDTSRSTILRYPILMVIFCISFSFNWFVSLIRTILLYIISIIFCSLEAQEKNSQNIYGIIFHWIIIMLAYSILILIITSYRGLSTRADFAFLQKVEIEVEKAANILGYLLPEFVKKRVKEGVRYIAEDKGTVSVVFCDMCDFDKIVNLYTPQELTYFLDDVFGRIDLLCENLGVSKIETVGKTYLACAGLKDSESVMDPMLIKVPHARRAVELGLAIMKEMEKIELKDGSTLMFKIGINSGPVTAGVVGYHKPQFSLVGDTVNTSSRMSSTLTDPNSIQISMATYNLLGDKIGLKFKDRTTEVKGKGIMETKIVEVSRQATEEFVDENSSLPRRPSANIGRNSSFSLSSPTRLSECTHTQNNPKDKRSSLLINLEVNNDSDLLKKANTQRLFKIVNFICKETQAEKNFRLEFLESNYEIRLYGLYVAITCNGLLIILESIQIALLLEYHSIVRLVTLIVEVIFMIILLLLYKKHNSKLKYCYTLSFVYTLNFPIFFIASFVDHSSIFIEIMYFMYRFLLMNFFSGLLFARTLYMNILNISIWIIEISLWNPYFSTFIYSISQIILILVTVYTYENRQRINTVLKSVANKELQKTEELLMHMMPPQALRNLQEENMITYRLSQVTLMYADIVGFTAWSSVRTSREVVGMLSELFTRFDKMCVEYNIYKVHTIGDCYVAMGYMDEHQRIPAKEAVNMLRFARSLIKVIEETNEKCNCELNMRIGMHTGEIIGGITGTQIVRYDIYGSDVLIANKMESNGEPGNVTVSEKTKNLIENYMPDSYKFNFLKEINIPVLGKSIKIYLVTFLSEVLEINRLDQ</sequence>
<dbReference type="InterPro" id="IPR001054">
    <property type="entry name" value="A/G_cyclase"/>
</dbReference>
<proteinExistence type="predicted"/>
<feature type="transmembrane region" description="Helical" evidence="8">
    <location>
        <begin position="1700"/>
        <end position="1722"/>
    </location>
</feature>
<feature type="domain" description="Guanylate cyclase" evidence="9">
    <location>
        <begin position="1411"/>
        <end position="1547"/>
    </location>
</feature>
<organism evidence="10 11">
    <name type="scientific">Stentor coeruleus</name>
    <dbReference type="NCBI Taxonomy" id="5963"/>
    <lineage>
        <taxon>Eukaryota</taxon>
        <taxon>Sar</taxon>
        <taxon>Alveolata</taxon>
        <taxon>Ciliophora</taxon>
        <taxon>Postciliodesmatophora</taxon>
        <taxon>Heterotrichea</taxon>
        <taxon>Heterotrichida</taxon>
        <taxon>Stentoridae</taxon>
        <taxon>Stentor</taxon>
    </lineage>
</organism>
<evidence type="ECO:0000313" key="10">
    <source>
        <dbReference type="EMBL" id="OMJ88768.1"/>
    </source>
</evidence>
<dbReference type="SMART" id="SM00044">
    <property type="entry name" value="CYCc"/>
    <property type="match status" value="2"/>
</dbReference>
<evidence type="ECO:0000259" key="9">
    <source>
        <dbReference type="PROSITE" id="PS50125"/>
    </source>
</evidence>
<feature type="domain" description="Guanylate cyclase" evidence="9">
    <location>
        <begin position="1902"/>
        <end position="2032"/>
    </location>
</feature>
<dbReference type="Pfam" id="PF00211">
    <property type="entry name" value="Guanylate_cyc"/>
    <property type="match status" value="2"/>
</dbReference>
<dbReference type="GO" id="GO:0005886">
    <property type="term" value="C:plasma membrane"/>
    <property type="evidence" value="ECO:0007669"/>
    <property type="project" value="TreeGrafter"/>
</dbReference>
<evidence type="ECO:0000256" key="5">
    <source>
        <dbReference type="ARBA" id="ARBA00022989"/>
    </source>
</evidence>
<dbReference type="SUPFAM" id="SSF56784">
    <property type="entry name" value="HAD-like"/>
    <property type="match status" value="1"/>
</dbReference>
<comment type="subcellular location">
    <subcellularLocation>
        <location evidence="1">Membrane</location>
        <topology evidence="1">Multi-pass membrane protein</topology>
    </subcellularLocation>
</comment>
<feature type="transmembrane region" description="Helical" evidence="8">
    <location>
        <begin position="1334"/>
        <end position="1355"/>
    </location>
</feature>
<feature type="transmembrane region" description="Helical" evidence="8">
    <location>
        <begin position="1055"/>
        <end position="1073"/>
    </location>
</feature>
<dbReference type="SUPFAM" id="SSF81665">
    <property type="entry name" value="Calcium ATPase, transmembrane domain M"/>
    <property type="match status" value="1"/>
</dbReference>